<dbReference type="InterPro" id="IPR001930">
    <property type="entry name" value="Peptidase_M1"/>
</dbReference>
<keyword evidence="5 18" id="KW-0031">Aminopeptidase</keyword>
<dbReference type="GO" id="GO:0016285">
    <property type="term" value="F:alanyl aminopeptidase activity"/>
    <property type="evidence" value="ECO:0007669"/>
    <property type="project" value="UniProtKB-EC"/>
</dbReference>
<keyword evidence="11 16" id="KW-0862">Zinc</keyword>
<evidence type="ECO:0000256" key="18">
    <source>
        <dbReference type="RuleBase" id="RU364040"/>
    </source>
</evidence>
<evidence type="ECO:0000256" key="8">
    <source>
        <dbReference type="ARBA" id="ARBA00022723"/>
    </source>
</evidence>
<dbReference type="InterPro" id="IPR045357">
    <property type="entry name" value="Aminopeptidase_N-like_N"/>
</dbReference>
<dbReference type="Pfam" id="PF17900">
    <property type="entry name" value="Peptidase_M1_N"/>
    <property type="match status" value="1"/>
</dbReference>
<evidence type="ECO:0000256" key="4">
    <source>
        <dbReference type="ARBA" id="ARBA00010136"/>
    </source>
</evidence>
<evidence type="ECO:0000256" key="7">
    <source>
        <dbReference type="ARBA" id="ARBA00022670"/>
    </source>
</evidence>
<dbReference type="GO" id="GO:0005737">
    <property type="term" value="C:cytoplasm"/>
    <property type="evidence" value="ECO:0007669"/>
    <property type="project" value="UniProtKB-SubCell"/>
</dbReference>
<dbReference type="InterPro" id="IPR050344">
    <property type="entry name" value="Peptidase_M1_aminopeptidases"/>
</dbReference>
<keyword evidence="6" id="KW-0963">Cytoplasm</keyword>
<dbReference type="InterPro" id="IPR027268">
    <property type="entry name" value="Peptidase_M4/M1_CTD_sf"/>
</dbReference>
<keyword evidence="9 18" id="KW-0378">Hydrolase</keyword>
<evidence type="ECO:0000256" key="14">
    <source>
        <dbReference type="ARBA" id="ARBA00023136"/>
    </source>
</evidence>
<evidence type="ECO:0000256" key="5">
    <source>
        <dbReference type="ARBA" id="ARBA00022438"/>
    </source>
</evidence>
<dbReference type="CDD" id="cd09601">
    <property type="entry name" value="M1_APN-Q_like"/>
    <property type="match status" value="1"/>
</dbReference>
<dbReference type="Gene3D" id="1.10.390.10">
    <property type="entry name" value="Neutral Protease Domain 2"/>
    <property type="match status" value="1"/>
</dbReference>
<reference evidence="23" key="1">
    <citation type="journal article" date="2018" name="Nat. Genet.">
        <title>Extensive intraspecific gene order and gene structural variations between Mo17 and other maize genomes.</title>
        <authorList>
            <person name="Sun S."/>
            <person name="Zhou Y."/>
            <person name="Chen J."/>
            <person name="Shi J."/>
            <person name="Zhao H."/>
            <person name="Zhao H."/>
            <person name="Song W."/>
            <person name="Zhang M."/>
            <person name="Cui Y."/>
            <person name="Dong X."/>
            <person name="Liu H."/>
            <person name="Ma X."/>
            <person name="Jiao Y."/>
            <person name="Wang B."/>
            <person name="Wei X."/>
            <person name="Stein J.C."/>
            <person name="Glaubitz J.C."/>
            <person name="Lu F."/>
            <person name="Yu G."/>
            <person name="Liang C."/>
            <person name="Fengler K."/>
            <person name="Li B."/>
            <person name="Rafalski A."/>
            <person name="Schnable P.S."/>
            <person name="Ware D.H."/>
            <person name="Buckler E.S."/>
            <person name="Lai J."/>
        </authorList>
    </citation>
    <scope>NUCLEOTIDE SEQUENCE [LARGE SCALE GENOMIC DNA]</scope>
    <source>
        <tissue evidence="23">Seedling</tissue>
    </source>
</reference>
<feature type="domain" description="Peptidase M1 membrane alanine aminopeptidase" evidence="20">
    <location>
        <begin position="377"/>
        <end position="555"/>
    </location>
</feature>
<dbReference type="Proteomes" id="UP000251960">
    <property type="component" value="Chromosome 1"/>
</dbReference>
<comment type="caution">
    <text evidence="23">The sequence shown here is derived from an EMBL/GenBank/DDBJ whole genome shotgun (WGS) entry which is preliminary data.</text>
</comment>
<keyword evidence="7 18" id="KW-0645">Protease</keyword>
<evidence type="ECO:0000256" key="10">
    <source>
        <dbReference type="ARBA" id="ARBA00022824"/>
    </source>
</evidence>
<dbReference type="Pfam" id="PF11838">
    <property type="entry name" value="ERAP1_C"/>
    <property type="match status" value="1"/>
</dbReference>
<dbReference type="Gene3D" id="2.60.40.1730">
    <property type="entry name" value="tricorn interacting facor f3 domain"/>
    <property type="match status" value="1"/>
</dbReference>
<feature type="domain" description="Aminopeptidase N-like N-terminal" evidence="22">
    <location>
        <begin position="224"/>
        <end position="342"/>
    </location>
</feature>
<accession>A0A317YA03</accession>
<dbReference type="Pfam" id="PF01433">
    <property type="entry name" value="Peptidase_M1"/>
    <property type="match status" value="1"/>
</dbReference>
<dbReference type="PRINTS" id="PR00756">
    <property type="entry name" value="ALADIPTASE"/>
</dbReference>
<dbReference type="GO" id="GO:0008237">
    <property type="term" value="F:metallopeptidase activity"/>
    <property type="evidence" value="ECO:0007669"/>
    <property type="project" value="UniProtKB-KW"/>
</dbReference>
<feature type="site" description="Transition state stabilizer" evidence="17">
    <location>
        <position position="534"/>
    </location>
</feature>
<evidence type="ECO:0000256" key="19">
    <source>
        <dbReference type="SAM" id="MobiDB-lite"/>
    </source>
</evidence>
<comment type="subcellular location">
    <subcellularLocation>
        <location evidence="3">Cytoplasm</location>
    </subcellularLocation>
    <subcellularLocation>
        <location evidence="2">Microsome membrane</location>
        <topology evidence="2">Peripheral membrane protein</topology>
    </subcellularLocation>
</comment>
<gene>
    <name evidence="23" type="ORF">Zm00014a_017184</name>
</gene>
<evidence type="ECO:0000256" key="11">
    <source>
        <dbReference type="ARBA" id="ARBA00022833"/>
    </source>
</evidence>
<feature type="domain" description="ERAP1-like C-terminal" evidence="21">
    <location>
        <begin position="614"/>
        <end position="847"/>
    </location>
</feature>
<feature type="binding site" evidence="16">
    <location>
        <position position="453"/>
    </location>
    <ligand>
        <name>Zn(2+)</name>
        <dbReference type="ChEBI" id="CHEBI:29105"/>
        <note>catalytic</note>
    </ligand>
</feature>
<evidence type="ECO:0000259" key="21">
    <source>
        <dbReference type="Pfam" id="PF11838"/>
    </source>
</evidence>
<dbReference type="EC" id="3.4.11.-" evidence="18"/>
<comment type="cofactor">
    <cofactor evidence="16 18">
        <name>Zn(2+)</name>
        <dbReference type="ChEBI" id="CHEBI:29105"/>
    </cofactor>
    <text evidence="16 18">Binds 1 zinc ion per subunit.</text>
</comment>
<keyword evidence="12" id="KW-0492">Microsome</keyword>
<dbReference type="Gene3D" id="1.25.50.20">
    <property type="match status" value="1"/>
</dbReference>
<dbReference type="EMBL" id="NCVQ01000001">
    <property type="protein sequence ID" value="PWZ55450.1"/>
    <property type="molecule type" value="Genomic_DNA"/>
</dbReference>
<evidence type="ECO:0000259" key="20">
    <source>
        <dbReference type="Pfam" id="PF01433"/>
    </source>
</evidence>
<dbReference type="PANTHER" id="PTHR11533">
    <property type="entry name" value="PROTEASE M1 ZINC METALLOPROTEASE"/>
    <property type="match status" value="1"/>
</dbReference>
<evidence type="ECO:0000256" key="1">
    <source>
        <dbReference type="ARBA" id="ARBA00000098"/>
    </source>
</evidence>
<feature type="region of interest" description="Disordered" evidence="19">
    <location>
        <begin position="28"/>
        <end position="47"/>
    </location>
</feature>
<dbReference type="FunFam" id="1.10.390.10:FF:000001">
    <property type="entry name" value="Aminopeptidase"/>
    <property type="match status" value="1"/>
</dbReference>
<keyword evidence="14" id="KW-0472">Membrane</keyword>
<dbReference type="GO" id="GO:0006508">
    <property type="term" value="P:proteolysis"/>
    <property type="evidence" value="ECO:0007669"/>
    <property type="project" value="UniProtKB-KW"/>
</dbReference>
<dbReference type="ExpressionAtlas" id="A0A317YA03">
    <property type="expression patterns" value="baseline and differential"/>
</dbReference>
<dbReference type="FunFam" id="1.25.50.20:FF:000002">
    <property type="entry name" value="Aminopeptidase"/>
    <property type="match status" value="1"/>
</dbReference>
<keyword evidence="13 18" id="KW-0482">Metalloprotease</keyword>
<evidence type="ECO:0000256" key="15">
    <source>
        <dbReference type="PIRSR" id="PIRSR634016-1"/>
    </source>
</evidence>
<organism evidence="23">
    <name type="scientific">Zea mays</name>
    <name type="common">Maize</name>
    <dbReference type="NCBI Taxonomy" id="4577"/>
    <lineage>
        <taxon>Eukaryota</taxon>
        <taxon>Viridiplantae</taxon>
        <taxon>Streptophyta</taxon>
        <taxon>Embryophyta</taxon>
        <taxon>Tracheophyta</taxon>
        <taxon>Spermatophyta</taxon>
        <taxon>Magnoliopsida</taxon>
        <taxon>Liliopsida</taxon>
        <taxon>Poales</taxon>
        <taxon>Poaceae</taxon>
        <taxon>PACMAD clade</taxon>
        <taxon>Panicoideae</taxon>
        <taxon>Andropogonodae</taxon>
        <taxon>Andropogoneae</taxon>
        <taxon>Tripsacinae</taxon>
        <taxon>Zea</taxon>
    </lineage>
</organism>
<dbReference type="FunFam" id="2.60.40.1730:FF:000009">
    <property type="entry name" value="Aminopeptidase"/>
    <property type="match status" value="1"/>
</dbReference>
<feature type="binding site" evidence="16">
    <location>
        <position position="472"/>
    </location>
    <ligand>
        <name>Zn(2+)</name>
        <dbReference type="ChEBI" id="CHEBI:29105"/>
        <note>catalytic</note>
    </ligand>
</feature>
<dbReference type="InterPro" id="IPR024571">
    <property type="entry name" value="ERAP1-like_C_dom"/>
</dbReference>
<keyword evidence="8 16" id="KW-0479">Metal-binding</keyword>
<evidence type="ECO:0000256" key="12">
    <source>
        <dbReference type="ARBA" id="ARBA00022848"/>
    </source>
</evidence>
<feature type="active site" description="Proton acceptor" evidence="15">
    <location>
        <position position="450"/>
    </location>
</feature>
<evidence type="ECO:0000256" key="2">
    <source>
        <dbReference type="ARBA" id="ARBA00004174"/>
    </source>
</evidence>
<dbReference type="SUPFAM" id="SSF55486">
    <property type="entry name" value="Metalloproteases ('zincins'), catalytic domain"/>
    <property type="match status" value="1"/>
</dbReference>
<name>A0A317YA03_MAIZE</name>
<evidence type="ECO:0000256" key="16">
    <source>
        <dbReference type="PIRSR" id="PIRSR634016-3"/>
    </source>
</evidence>
<dbReference type="PANTHER" id="PTHR11533:SF298">
    <property type="entry name" value="AMINOPEPTIDASE M1-B"/>
    <property type="match status" value="1"/>
</dbReference>
<proteinExistence type="inferred from homology"/>
<dbReference type="InterPro" id="IPR034016">
    <property type="entry name" value="M1_APN-typ"/>
</dbReference>
<dbReference type="InterPro" id="IPR042097">
    <property type="entry name" value="Aminopeptidase_N-like_N_sf"/>
</dbReference>
<dbReference type="AlphaFoldDB" id="A0A317YA03"/>
<feature type="compositionally biased region" description="Low complexity" evidence="19">
    <location>
        <begin position="34"/>
        <end position="47"/>
    </location>
</feature>
<comment type="similarity">
    <text evidence="4 18">Belongs to the peptidase M1 family.</text>
</comment>
<dbReference type="GO" id="GO:0008270">
    <property type="term" value="F:zinc ion binding"/>
    <property type="evidence" value="ECO:0007669"/>
    <property type="project" value="UniProtKB-UniRule"/>
</dbReference>
<dbReference type="InterPro" id="IPR014782">
    <property type="entry name" value="Peptidase_M1_dom"/>
</dbReference>
<evidence type="ECO:0000256" key="13">
    <source>
        <dbReference type="ARBA" id="ARBA00023049"/>
    </source>
</evidence>
<evidence type="ECO:0000313" key="23">
    <source>
        <dbReference type="EMBL" id="PWZ55450.1"/>
    </source>
</evidence>
<keyword evidence="10" id="KW-0256">Endoplasmic reticulum</keyword>
<dbReference type="SUPFAM" id="SSF63737">
    <property type="entry name" value="Leukotriene A4 hydrolase N-terminal domain"/>
    <property type="match status" value="1"/>
</dbReference>
<feature type="binding site" evidence="16">
    <location>
        <position position="449"/>
    </location>
    <ligand>
        <name>Zn(2+)</name>
        <dbReference type="ChEBI" id="CHEBI:29105"/>
        <note>catalytic</note>
    </ligand>
</feature>
<evidence type="ECO:0000256" key="3">
    <source>
        <dbReference type="ARBA" id="ARBA00004496"/>
    </source>
</evidence>
<comment type="catalytic activity">
    <reaction evidence="1">
        <text>Release of an N-terminal amino acid, Xaa-|-Yaa- from a peptide, amide or arylamide. Xaa is preferably Ala, but may be most amino acids including Pro (slow action). When a terminal hydrophobic residue is followed by a prolyl residue, the two may be released as an intact Xaa-Pro dipeptide.</text>
        <dbReference type="EC" id="3.4.11.2"/>
    </reaction>
</comment>
<protein>
    <recommendedName>
        <fullName evidence="18">Aminopeptidase</fullName>
        <ecNumber evidence="18">3.4.11.-</ecNumber>
    </recommendedName>
</protein>
<evidence type="ECO:0000256" key="9">
    <source>
        <dbReference type="ARBA" id="ARBA00022801"/>
    </source>
</evidence>
<sequence length="849" mass="94316">MLSFAPSPAKEAFTATIWPPLSAMPATRTPCSVPSRGSPNSLLPRSRSSTTVTVAGWSASGLVKARSQRLSIGPSSVKTELWWSAPYRRRFRTFLVTQVHLHRRTPPLLGRPPSAPAAMAASPDQFRGHARLPHFAAPLRYDLRLRPDLAACTFTGAAAIAVVVSAPTRFLVLNAAELDVDRASIRFQACIRGPHLSTEALLILLTIFFFVLLQDLAPTDVAQFDEDEIMVISFDRELPFGEGVLTMDFTGTLNDQMRGFYRSKYVYNGESRNMAVTQFEAADARRCFPCWDDPAFKAKFKLTLEVPSDLVALSNMPVAKETVSGLTKTVYYEESPLMSTYLVAIVVGIFDYIESSTSEGTKVRVYTQVGKTNQGKFALDVAVKSLDLYKDYFATPYPLPKLDMIAIPDFSAGAMENYGLVTYRDTALLYDELLSSASNKQQVAITVAHELAHQWFGNLVTMEWWTHLWLNEGFASWVSYLAVESLFPEWNNWTQFLDETTSGLRLDALAESHPIEVEVNHASEIDAIFDSISYDKGASVIRMLQSYLGAECFQAQFLSDGSSGPGMWIVPVTACCGSYDAQKKFLLKDKMDKINIKEFSDSQSADGEKNQIIWIKLNIDQTGFYRVKYDDELAAGLVNAIKAKKLSLMDKIGIVEDSYALSVACKQTLTSLLRLLNAYNDESDYTVLSHVTSVCLSISKITVDATPDLNKDIKQLLINLLLPAVIKLGWDPKDGESHLDVMLRSLLLTALVRLGHNETINEGVRRFHIFFEDGKTSLLPPDTRKAAYLAVMRTVSASSRSGFDALLKIYREASEPQEKSRVLGSLSSSPDQDIVLEALNFMFTDEVNL</sequence>
<evidence type="ECO:0000256" key="6">
    <source>
        <dbReference type="ARBA" id="ARBA00022490"/>
    </source>
</evidence>
<evidence type="ECO:0000259" key="22">
    <source>
        <dbReference type="Pfam" id="PF17900"/>
    </source>
</evidence>
<evidence type="ECO:0000256" key="17">
    <source>
        <dbReference type="PIRSR" id="PIRSR634016-4"/>
    </source>
</evidence>